<feature type="coiled-coil region" evidence="10">
    <location>
        <begin position="619"/>
        <end position="653"/>
    </location>
</feature>
<reference evidence="15" key="1">
    <citation type="submission" date="2014-11" db="EMBL/GenBank/DDBJ databases">
        <authorList>
            <person name="Wibberg D."/>
        </authorList>
    </citation>
    <scope>NUCLEOTIDE SEQUENCE [LARGE SCALE GENOMIC DNA]</scope>
    <source>
        <strain evidence="15">L3</strain>
    </source>
</reference>
<dbReference type="Gene3D" id="1.10.8.500">
    <property type="entry name" value="HAMP domain in histidine kinase"/>
    <property type="match status" value="1"/>
</dbReference>
<evidence type="ECO:0000313" key="14">
    <source>
        <dbReference type="EMBL" id="CEP78067.1"/>
    </source>
</evidence>
<evidence type="ECO:0000313" key="15">
    <source>
        <dbReference type="Proteomes" id="UP000032809"/>
    </source>
</evidence>
<keyword evidence="4 11" id="KW-0812">Transmembrane</keyword>
<dbReference type="SUPFAM" id="SSF58104">
    <property type="entry name" value="Methyl-accepting chemotaxis protein (MCP) signaling domain"/>
    <property type="match status" value="1"/>
</dbReference>
<dbReference type="CDD" id="cd12913">
    <property type="entry name" value="PDC1_MCP_like"/>
    <property type="match status" value="1"/>
</dbReference>
<dbReference type="KEGG" id="dtn:DTL3_0757"/>
<feature type="transmembrane region" description="Helical" evidence="11">
    <location>
        <begin position="282"/>
        <end position="304"/>
    </location>
</feature>
<dbReference type="Pfam" id="PF02743">
    <property type="entry name" value="dCache_1"/>
    <property type="match status" value="1"/>
</dbReference>
<dbReference type="InterPro" id="IPR033479">
    <property type="entry name" value="dCache_1"/>
</dbReference>
<dbReference type="STRING" id="1006576.DTL3_0757"/>
<dbReference type="CDD" id="cd11386">
    <property type="entry name" value="MCP_signal"/>
    <property type="match status" value="1"/>
</dbReference>
<evidence type="ECO:0000256" key="3">
    <source>
        <dbReference type="ARBA" id="ARBA00022500"/>
    </source>
</evidence>
<keyword evidence="6 11" id="KW-0472">Membrane</keyword>
<keyword evidence="7 9" id="KW-0807">Transducer</keyword>
<dbReference type="Pfam" id="PF00672">
    <property type="entry name" value="HAMP"/>
    <property type="match status" value="1"/>
</dbReference>
<evidence type="ECO:0000256" key="8">
    <source>
        <dbReference type="ARBA" id="ARBA00029447"/>
    </source>
</evidence>
<keyword evidence="3" id="KW-0145">Chemotaxis</keyword>
<proteinExistence type="inferred from homology"/>
<keyword evidence="10" id="KW-0175">Coiled coil</keyword>
<dbReference type="EMBL" id="LN824141">
    <property type="protein sequence ID" value="CEP78067.1"/>
    <property type="molecule type" value="Genomic_DNA"/>
</dbReference>
<gene>
    <name evidence="14" type="ORF">DTL3_0757</name>
</gene>
<evidence type="ECO:0000256" key="7">
    <source>
        <dbReference type="ARBA" id="ARBA00023224"/>
    </source>
</evidence>
<dbReference type="InterPro" id="IPR004089">
    <property type="entry name" value="MCPsignal_dom"/>
</dbReference>
<evidence type="ECO:0000259" key="13">
    <source>
        <dbReference type="PROSITE" id="PS50885"/>
    </source>
</evidence>
<dbReference type="SUPFAM" id="SSF103190">
    <property type="entry name" value="Sensory domain-like"/>
    <property type="match status" value="2"/>
</dbReference>
<comment type="subcellular location">
    <subcellularLocation>
        <location evidence="1">Cell membrane</location>
        <topology evidence="1">Multi-pass membrane protein</topology>
    </subcellularLocation>
</comment>
<dbReference type="SMART" id="SM00304">
    <property type="entry name" value="HAMP"/>
    <property type="match status" value="2"/>
</dbReference>
<dbReference type="InterPro" id="IPR029151">
    <property type="entry name" value="Sensor-like_sf"/>
</dbReference>
<comment type="similarity">
    <text evidence="8">Belongs to the methyl-accepting chemotaxis (MCP) protein family.</text>
</comment>
<evidence type="ECO:0000259" key="12">
    <source>
        <dbReference type="PROSITE" id="PS50111"/>
    </source>
</evidence>
<dbReference type="Pfam" id="PF00015">
    <property type="entry name" value="MCPsignal"/>
    <property type="match status" value="1"/>
</dbReference>
<organism evidence="14 15">
    <name type="scientific">Defluviitoga tunisiensis</name>
    <dbReference type="NCBI Taxonomy" id="1006576"/>
    <lineage>
        <taxon>Bacteria</taxon>
        <taxon>Thermotogati</taxon>
        <taxon>Thermotogota</taxon>
        <taxon>Thermotogae</taxon>
        <taxon>Petrotogales</taxon>
        <taxon>Petrotogaceae</taxon>
        <taxon>Defluviitoga</taxon>
    </lineage>
</organism>
<feature type="domain" description="HAMP" evidence="13">
    <location>
        <begin position="302"/>
        <end position="354"/>
    </location>
</feature>
<dbReference type="AlphaFoldDB" id="A0A0C7NQ86"/>
<dbReference type="GO" id="GO:0007165">
    <property type="term" value="P:signal transduction"/>
    <property type="evidence" value="ECO:0007669"/>
    <property type="project" value="UniProtKB-KW"/>
</dbReference>
<dbReference type="RefSeq" id="WP_045087591.1">
    <property type="nucleotide sequence ID" value="NZ_LN824141.1"/>
</dbReference>
<evidence type="ECO:0000256" key="6">
    <source>
        <dbReference type="ARBA" id="ARBA00023136"/>
    </source>
</evidence>
<dbReference type="Gene3D" id="1.10.287.950">
    <property type="entry name" value="Methyl-accepting chemotaxis protein"/>
    <property type="match status" value="1"/>
</dbReference>
<dbReference type="OrthoDB" id="13222at2"/>
<dbReference type="Proteomes" id="UP000032809">
    <property type="component" value="Chromosome I"/>
</dbReference>
<keyword evidence="2" id="KW-1003">Cell membrane</keyword>
<keyword evidence="5 11" id="KW-1133">Transmembrane helix</keyword>
<dbReference type="HOGENOM" id="CLU_000445_107_19_0"/>
<dbReference type="CDD" id="cd06225">
    <property type="entry name" value="HAMP"/>
    <property type="match status" value="1"/>
</dbReference>
<feature type="coiled-coil region" evidence="10">
    <location>
        <begin position="409"/>
        <end position="471"/>
    </location>
</feature>
<keyword evidence="15" id="KW-1185">Reference proteome</keyword>
<name>A0A0C7NQ86_DEFTU</name>
<feature type="domain" description="Methyl-accepting transducer" evidence="12">
    <location>
        <begin position="373"/>
        <end position="609"/>
    </location>
</feature>
<evidence type="ECO:0000256" key="11">
    <source>
        <dbReference type="SAM" id="Phobius"/>
    </source>
</evidence>
<dbReference type="GO" id="GO:0006935">
    <property type="term" value="P:chemotaxis"/>
    <property type="evidence" value="ECO:0007669"/>
    <property type="project" value="UniProtKB-KW"/>
</dbReference>
<dbReference type="PATRIC" id="fig|1006576.9.peg.746"/>
<evidence type="ECO:0000256" key="10">
    <source>
        <dbReference type="SAM" id="Coils"/>
    </source>
</evidence>
<dbReference type="SMART" id="SM00283">
    <property type="entry name" value="MA"/>
    <property type="match status" value="1"/>
</dbReference>
<evidence type="ECO:0000256" key="1">
    <source>
        <dbReference type="ARBA" id="ARBA00004651"/>
    </source>
</evidence>
<evidence type="ECO:0000256" key="5">
    <source>
        <dbReference type="ARBA" id="ARBA00022989"/>
    </source>
</evidence>
<evidence type="ECO:0000256" key="2">
    <source>
        <dbReference type="ARBA" id="ARBA00022475"/>
    </source>
</evidence>
<sequence length="659" mass="72660">MKLKWKITVLILLVLALPVVVIITYSTLNYGDTLKDKAAQIIQVNNEKLADFFSQYISDLKRVGSTIASDPDVSNITNQSNEDTERMYSNLQNYFEQYEEFIAVYVGTKNGDMFMRPVESEKQLPEDFDPRTRPWYKDAVAKPNEVIITDPYIDVVTKDTLVTVSKAVKSSKGEIVGAVGIDLSMSKISEMLKKDLGFKETLFVINNKGIIIFHPDSKRIGLDISNESYFKNLKGQTNVSYVKDGPVFYTCTKLNGIDWTLITEVNVKNLFGEVRSITNVNLFIVIIVAVLAILLGIFFTNRFITKPINQLKTHITEIAKGDLTQKVEITSKDEIGEMAGALNEAIESWANSIVSIREGAINIDGSSSEIMNISRNSAKSSEILSQKASEISENAQDTSASVEEVTSGIEEIAASAQNVSRSAQELNRAASETENAANEGLKSINSISETIKNAVNKSKETQSVVKELIERSVNIGKIVETINSITEQTNLLALNAAIEAARAGEAGRGFAVVADEIRSLAEESKTATTKIEEILDGIKDSTNIVDNFTNETVEIINRIDDQMTDISSNFKEILSMVKNLNNGIDNLTATSQEQSASTEEMSSAMDRVAQAVNSISESLHEISRLISTQKEDAKKLEQSAKTLSELAEELSEKIKMFRV</sequence>
<dbReference type="PANTHER" id="PTHR32089">
    <property type="entry name" value="METHYL-ACCEPTING CHEMOTAXIS PROTEIN MCPB"/>
    <property type="match status" value="1"/>
</dbReference>
<evidence type="ECO:0000256" key="4">
    <source>
        <dbReference type="ARBA" id="ARBA00022692"/>
    </source>
</evidence>
<protein>
    <submittedName>
        <fullName evidence="14">Methyl-accepting chemotaxis sensory transducer with Cache sensor</fullName>
    </submittedName>
</protein>
<evidence type="ECO:0000256" key="9">
    <source>
        <dbReference type="PROSITE-ProRule" id="PRU00284"/>
    </source>
</evidence>
<dbReference type="PANTHER" id="PTHR32089:SF112">
    <property type="entry name" value="LYSOZYME-LIKE PROTEIN-RELATED"/>
    <property type="match status" value="1"/>
</dbReference>
<dbReference type="InterPro" id="IPR003660">
    <property type="entry name" value="HAMP_dom"/>
</dbReference>
<dbReference type="PROSITE" id="PS50885">
    <property type="entry name" value="HAMP"/>
    <property type="match status" value="1"/>
</dbReference>
<dbReference type="GO" id="GO:0005886">
    <property type="term" value="C:plasma membrane"/>
    <property type="evidence" value="ECO:0007669"/>
    <property type="project" value="UniProtKB-SubCell"/>
</dbReference>
<dbReference type="Gene3D" id="3.30.450.20">
    <property type="entry name" value="PAS domain"/>
    <property type="match status" value="2"/>
</dbReference>
<accession>A0A0C7NQ86</accession>
<dbReference type="PROSITE" id="PS50111">
    <property type="entry name" value="CHEMOTAXIS_TRANSDUC_2"/>
    <property type="match status" value="1"/>
</dbReference>